<keyword evidence="8" id="KW-1185">Reference proteome</keyword>
<dbReference type="PANTHER" id="PTHR42648:SF31">
    <property type="entry name" value="RNA-DIRECTED DNA POLYMERASE"/>
    <property type="match status" value="1"/>
</dbReference>
<dbReference type="InterPro" id="IPR036397">
    <property type="entry name" value="RNaseH_sf"/>
</dbReference>
<dbReference type="PROSITE" id="PS50994">
    <property type="entry name" value="INTEGRASE"/>
    <property type="match status" value="1"/>
</dbReference>
<proteinExistence type="predicted"/>
<keyword evidence="2" id="KW-0479">Metal-binding</keyword>
<dbReference type="Proteomes" id="UP000467841">
    <property type="component" value="Unassembled WGS sequence"/>
</dbReference>
<dbReference type="InterPro" id="IPR025724">
    <property type="entry name" value="GAG-pre-integrase_dom"/>
</dbReference>
<dbReference type="InterPro" id="IPR013103">
    <property type="entry name" value="RVT_2"/>
</dbReference>
<evidence type="ECO:0000256" key="2">
    <source>
        <dbReference type="ARBA" id="ARBA00022723"/>
    </source>
</evidence>
<evidence type="ECO:0000313" key="7">
    <source>
        <dbReference type="EMBL" id="CAA7015851.1"/>
    </source>
</evidence>
<dbReference type="InterPro" id="IPR054722">
    <property type="entry name" value="PolX-like_BBD"/>
</dbReference>
<feature type="domain" description="Integrase catalytic" evidence="6">
    <location>
        <begin position="613"/>
        <end position="776"/>
    </location>
</feature>
<keyword evidence="3" id="KW-0064">Aspartyl protease</keyword>
<dbReference type="Pfam" id="PF22936">
    <property type="entry name" value="Pol_BBD"/>
    <property type="match status" value="1"/>
</dbReference>
<dbReference type="Pfam" id="PF25597">
    <property type="entry name" value="SH3_retrovirus"/>
    <property type="match status" value="1"/>
</dbReference>
<dbReference type="GO" id="GO:0046872">
    <property type="term" value="F:metal ion binding"/>
    <property type="evidence" value="ECO:0007669"/>
    <property type="project" value="UniProtKB-KW"/>
</dbReference>
<dbReference type="GO" id="GO:0015074">
    <property type="term" value="P:DNA integration"/>
    <property type="evidence" value="ECO:0007669"/>
    <property type="project" value="InterPro"/>
</dbReference>
<evidence type="ECO:0000256" key="5">
    <source>
        <dbReference type="SAM" id="MobiDB-lite"/>
    </source>
</evidence>
<evidence type="ECO:0000256" key="3">
    <source>
        <dbReference type="ARBA" id="ARBA00022750"/>
    </source>
</evidence>
<keyword evidence="1" id="KW-0645">Protease</keyword>
<feature type="region of interest" description="Disordered" evidence="5">
    <location>
        <begin position="1"/>
        <end position="35"/>
    </location>
</feature>
<dbReference type="Pfam" id="PF07727">
    <property type="entry name" value="RVT_2"/>
    <property type="match status" value="1"/>
</dbReference>
<dbReference type="Gene3D" id="3.30.420.10">
    <property type="entry name" value="Ribonuclease H-like superfamily/Ribonuclease H"/>
    <property type="match status" value="1"/>
</dbReference>
<dbReference type="InterPro" id="IPR005162">
    <property type="entry name" value="Retrotrans_gag_dom"/>
</dbReference>
<accession>A0A6D2HMJ4</accession>
<dbReference type="GO" id="GO:0003676">
    <property type="term" value="F:nucleic acid binding"/>
    <property type="evidence" value="ECO:0007669"/>
    <property type="project" value="InterPro"/>
</dbReference>
<dbReference type="InterPro" id="IPR012337">
    <property type="entry name" value="RNaseH-like_sf"/>
</dbReference>
<dbReference type="Pfam" id="PF00665">
    <property type="entry name" value="rve"/>
    <property type="match status" value="1"/>
</dbReference>
<evidence type="ECO:0000256" key="4">
    <source>
        <dbReference type="ARBA" id="ARBA00022801"/>
    </source>
</evidence>
<evidence type="ECO:0000256" key="1">
    <source>
        <dbReference type="ARBA" id="ARBA00022670"/>
    </source>
</evidence>
<protein>
    <recommendedName>
        <fullName evidence="6">Integrase catalytic domain-containing protein</fullName>
    </recommendedName>
</protein>
<dbReference type="InterPro" id="IPR057670">
    <property type="entry name" value="SH3_retrovirus"/>
</dbReference>
<dbReference type="InterPro" id="IPR001584">
    <property type="entry name" value="Integrase_cat-core"/>
</dbReference>
<dbReference type="OrthoDB" id="414104at2759"/>
<comment type="caution">
    <text evidence="7">The sequence shown here is derived from an EMBL/GenBank/DDBJ whole genome shotgun (WGS) entry which is preliminary data.</text>
</comment>
<dbReference type="CDD" id="cd09272">
    <property type="entry name" value="RNase_HI_RT_Ty1"/>
    <property type="match status" value="1"/>
</dbReference>
<dbReference type="PANTHER" id="PTHR42648">
    <property type="entry name" value="TRANSPOSASE, PUTATIVE-RELATED"/>
    <property type="match status" value="1"/>
</dbReference>
<reference evidence="7" key="1">
    <citation type="submission" date="2020-01" db="EMBL/GenBank/DDBJ databases">
        <authorList>
            <person name="Mishra B."/>
        </authorList>
    </citation>
    <scope>NUCLEOTIDE SEQUENCE [LARGE SCALE GENOMIC DNA]</scope>
</reference>
<gene>
    <name evidence="7" type="ORF">MERR_LOCUS3086</name>
</gene>
<organism evidence="7 8">
    <name type="scientific">Microthlaspi erraticum</name>
    <dbReference type="NCBI Taxonomy" id="1685480"/>
    <lineage>
        <taxon>Eukaryota</taxon>
        <taxon>Viridiplantae</taxon>
        <taxon>Streptophyta</taxon>
        <taxon>Embryophyta</taxon>
        <taxon>Tracheophyta</taxon>
        <taxon>Spermatophyta</taxon>
        <taxon>Magnoliopsida</taxon>
        <taxon>eudicotyledons</taxon>
        <taxon>Gunneridae</taxon>
        <taxon>Pentapetalae</taxon>
        <taxon>rosids</taxon>
        <taxon>malvids</taxon>
        <taxon>Brassicales</taxon>
        <taxon>Brassicaceae</taxon>
        <taxon>Coluteocarpeae</taxon>
        <taxon>Microthlaspi</taxon>
    </lineage>
</organism>
<dbReference type="InterPro" id="IPR043502">
    <property type="entry name" value="DNA/RNA_pol_sf"/>
</dbReference>
<sequence>MVIGRKVTTRRGSRSSTSARRASIPEDSPPGSPIAPDLFSESIDSIHSPFHLTSGDNPGISLISEVLDGSNFDNWRIAMNIALDAKNKLAFVDGSLPRPSESHRHFRIWSRCNSMVKSWLLNSVSKQIYRSILRFNDASEIWKDLLTRFHITNLPRSYQLSQQIWSLQQGSNDLATYYTKLKTLWDELDGADCVTTCGSCDCCKATSTKSDHAKVIKFLAGLNDSYGVIRSQIIMKKHIPELSEVYNLLDQDHSQRSFSPVQNATAFQMTVPDPAPSSVNAASAPYRSNPNRPICSHCGYNGHTIETCYKIHGYPIGFKHKSKQQPDKPGFSAQKPQSSQKPVVAQLAISSAGSNDNKLHEIINTLSKDQIQGVIAYFNSQLQMSPQQNAASSNSGGTITALPGMAFSSSTLCFVGALRATGNALSSQSWIIDSGATHHVCHDKNLFVNISDSLNRAVTLPTGIGVEIAGIGTVKLNASLVLNNVLFIPHFRLNLLSISQLTKDLGYRVVFDESSCMIQDHTKGLMIGQGDEISNLYVQDTAALTDNIASSYMCSNIVVDLTVWHNRLGHPAMCKTDFLKDVLGVKQRNKDSHCAICPLAKQKHIPFVSKHNICEHPFDLLHIDTWGPFSVPTAEGYRYFLTIVDDHTRVTWVYLMRTKDEVLTVFPEFLKMVETQYHAVVKGVRSDNAPELKFASLFKQKGIVSYHSCPETPEQNSVVERKHQHILNVARALMFQAHVPLEYWSDCVLTAVFLINRLPTPLLNDKSPYEVLTTKPPDYSGLRVFGCLAYCSSSSKHRHKFQPRAKSCAFLGYPAGCKGYKLLDLESNTVHVSRNVVFHEEIFPFSTGDSDFPLDFFNLDSETLNTDSPNMVHRAVPVVEVGAPTVENINPTHICSRSEVSNPGNEEENTKRASKRPAYLEEYYCHVQDADIPYPLANFMSYGQLSDEYRAYICALTLLPEPVSFKDALKFDEWIQAMNEELMALEKTDTWDICSLPPDKHAIGCKWVYKLKLLANGCLERYKARLMTTVKTLLAVSAAKNWSLKQLDISNAFLNGELEEEIYMTLPPGYTPKEGVTLPPNAVCKLKKSLYGLKQASRQWFLKFSSTLLHLGFKKSHADHTLFIKRVDGHYIAALVYVDDIIIASNNDEDVQLLVADLQKAFKLRDLGELRYFLGLEIARSRKGISICQRKYTLELLEETGMLACKPSSIPMDPSLKLALDSDEPVLEDITPYRRLVGKMMYLTITRPHITYAVNRLCTIGLGVFYSADSDLLLKGFTDADWNSCTDSRRSTSGFCMFLGPSLISWKSKKQQTSSHSSAESEYRAMEFAVREISWLVNLLTEFDVHQPQPVAFYCDSTAAIHIANNAVFHERTKHIENDCHIVRDRIVSGLIKTLHIRTETQLADVFTKPLYPTQFQFLIGKMSLLSIYPPS</sequence>
<dbReference type="Pfam" id="PF13976">
    <property type="entry name" value="gag_pre-integrs"/>
    <property type="match status" value="1"/>
</dbReference>
<dbReference type="Pfam" id="PF03732">
    <property type="entry name" value="Retrotrans_gag"/>
    <property type="match status" value="1"/>
</dbReference>
<dbReference type="SUPFAM" id="SSF56672">
    <property type="entry name" value="DNA/RNA polymerases"/>
    <property type="match status" value="1"/>
</dbReference>
<evidence type="ECO:0000259" key="6">
    <source>
        <dbReference type="PROSITE" id="PS50994"/>
    </source>
</evidence>
<dbReference type="GO" id="GO:0006508">
    <property type="term" value="P:proteolysis"/>
    <property type="evidence" value="ECO:0007669"/>
    <property type="project" value="UniProtKB-KW"/>
</dbReference>
<dbReference type="InterPro" id="IPR039537">
    <property type="entry name" value="Retrotran_Ty1/copia-like"/>
</dbReference>
<dbReference type="GO" id="GO:0004190">
    <property type="term" value="F:aspartic-type endopeptidase activity"/>
    <property type="evidence" value="ECO:0007669"/>
    <property type="project" value="UniProtKB-KW"/>
</dbReference>
<dbReference type="Pfam" id="PF14244">
    <property type="entry name" value="Retrotran_gag_3"/>
    <property type="match status" value="1"/>
</dbReference>
<keyword evidence="4" id="KW-0378">Hydrolase</keyword>
<evidence type="ECO:0000313" key="8">
    <source>
        <dbReference type="Proteomes" id="UP000467841"/>
    </source>
</evidence>
<feature type="region of interest" description="Disordered" evidence="5">
    <location>
        <begin position="319"/>
        <end position="342"/>
    </location>
</feature>
<name>A0A6D2HMJ4_9BRAS</name>
<dbReference type="InterPro" id="IPR029472">
    <property type="entry name" value="Copia-like_N"/>
</dbReference>
<dbReference type="EMBL" id="CACVBM020000210">
    <property type="protein sequence ID" value="CAA7015851.1"/>
    <property type="molecule type" value="Genomic_DNA"/>
</dbReference>
<dbReference type="SUPFAM" id="SSF53098">
    <property type="entry name" value="Ribonuclease H-like"/>
    <property type="match status" value="1"/>
</dbReference>